<feature type="compositionally biased region" description="Polar residues" evidence="1">
    <location>
        <begin position="827"/>
        <end position="836"/>
    </location>
</feature>
<sequence length="920" mass="99746">MLGTQLHGDIEANISHLSLAATSPIMGGQDKEGDERRIDSLAAETLARIFSFLDPVSLSRCARTCRAWHAIVSQDTTWCSALMHAFGLEEREERIAAAEHSQDPAWKALRVAPALRRMQPSWRSEYITRSSLLRRWRKSRMPTVLTDPRIGGVDAIALSSNRKFVLSLSYDFSVASRSNSMTGKVAKDFLDAHGFASRGANGQPNLELSPVTTAMATDAYASRVVWGLRSGDIALTTIDWRGQSARGLVQNRNMPAGAAHRAPVSAIGLPCPLGRGGAHSDERHRQQLSYLGELGAAFCTASNDGTVLLWHPKHMAPLCTLSARISDPDHPCPPQAHRVSCLELDPVAGVLAAARDDGTIVVWTHLPCRALLAASTSSGSQEAPLADDLVRNSIRHVLQSPRSGQVAHMALDVLEAQHGRVALLVHYAGARVFWRYDMDAQGAVLTAVFGAPHISPITSLQYDWDVRTKPHALPGPMRARLRAARLQERKFVCAGTASGGIGVWEWDAPGEALDPEAQRAWQVDPAPVSPERQVRPALVCDGHHHAVTALACTPSLILAGCEDGTIKALDALSGQVVRVFNERAAKRHPARMLAAGELTPDEASRFRVKQIMASDDMFVAAIGLHILSWKTHRDEPSLSASAPTEARTVTRRAKAALQERSRQRADLHQAVEEGRQQVHSERMERNASQAKRHELETSIHGALDEDAALDYALMLSREQAQMEELSADIMYDLDLDVNDGDSDAVPLSPPLPSHDIGAAGPSSRAWDILHTAGRAAATTSEWQPGSWSKLRTVSVPRHARLARSTLPSLGTSPASFGSLSSLGPDTSLALESSSEWPNMPSDPMRASRSPLSLSGAWATKSPTLRAVDSPQTDSARRAGRCALWEPTSHSTSPMDDDLRLAMELSLAEYESSQLSKAPQR</sequence>
<dbReference type="PANTHER" id="PTHR19855:SF11">
    <property type="entry name" value="RIBOSOME BIOGENESIS PROTEIN WDR12"/>
    <property type="match status" value="1"/>
</dbReference>
<dbReference type="InterPro" id="IPR036047">
    <property type="entry name" value="F-box-like_dom_sf"/>
</dbReference>
<dbReference type="SUPFAM" id="SSF50978">
    <property type="entry name" value="WD40 repeat-like"/>
    <property type="match status" value="1"/>
</dbReference>
<dbReference type="CDD" id="cd09917">
    <property type="entry name" value="F-box_SF"/>
    <property type="match status" value="1"/>
</dbReference>
<dbReference type="EMBL" id="CP119892">
    <property type="protein sequence ID" value="WFD25394.1"/>
    <property type="molecule type" value="Genomic_DNA"/>
</dbReference>
<dbReference type="Pfam" id="PF12937">
    <property type="entry name" value="F-box-like"/>
    <property type="match status" value="1"/>
</dbReference>
<dbReference type="InterPro" id="IPR015943">
    <property type="entry name" value="WD40/YVTN_repeat-like_dom_sf"/>
</dbReference>
<proteinExistence type="predicted"/>
<dbReference type="Gene3D" id="1.20.1280.50">
    <property type="match status" value="1"/>
</dbReference>
<feature type="domain" description="F-box" evidence="2">
    <location>
        <begin position="35"/>
        <end position="81"/>
    </location>
</feature>
<dbReference type="PANTHER" id="PTHR19855">
    <property type="entry name" value="WD40 REPEAT PROTEIN 12, 37"/>
    <property type="match status" value="1"/>
</dbReference>
<evidence type="ECO:0000259" key="2">
    <source>
        <dbReference type="PROSITE" id="PS50181"/>
    </source>
</evidence>
<dbReference type="Gene3D" id="2.130.10.10">
    <property type="entry name" value="YVTN repeat-like/Quinoprotein amine dehydrogenase"/>
    <property type="match status" value="2"/>
</dbReference>
<keyword evidence="4" id="KW-1185">Reference proteome</keyword>
<evidence type="ECO:0000256" key="1">
    <source>
        <dbReference type="SAM" id="MobiDB-lite"/>
    </source>
</evidence>
<accession>A0AAF0EIF9</accession>
<dbReference type="InterPro" id="IPR003903">
    <property type="entry name" value="UIM_dom"/>
</dbReference>
<organism evidence="3 4">
    <name type="scientific">Malassezia nana</name>
    <dbReference type="NCBI Taxonomy" id="180528"/>
    <lineage>
        <taxon>Eukaryota</taxon>
        <taxon>Fungi</taxon>
        <taxon>Dikarya</taxon>
        <taxon>Basidiomycota</taxon>
        <taxon>Ustilaginomycotina</taxon>
        <taxon>Malasseziomycetes</taxon>
        <taxon>Malasseziales</taxon>
        <taxon>Malasseziaceae</taxon>
        <taxon>Malassezia</taxon>
    </lineage>
</organism>
<dbReference type="InterPro" id="IPR036322">
    <property type="entry name" value="WD40_repeat_dom_sf"/>
</dbReference>
<reference evidence="3" key="1">
    <citation type="submission" date="2023-03" db="EMBL/GenBank/DDBJ databases">
        <title>Mating type loci evolution in Malassezia.</title>
        <authorList>
            <person name="Coelho M.A."/>
        </authorList>
    </citation>
    <scope>NUCLEOTIDE SEQUENCE</scope>
    <source>
        <strain evidence="3">CBS 9557</strain>
    </source>
</reference>
<dbReference type="SMART" id="SM00726">
    <property type="entry name" value="UIM"/>
    <property type="match status" value="2"/>
</dbReference>
<feature type="region of interest" description="Disordered" evidence="1">
    <location>
        <begin position="827"/>
        <end position="850"/>
    </location>
</feature>
<dbReference type="InterPro" id="IPR001810">
    <property type="entry name" value="F-box_dom"/>
</dbReference>
<feature type="region of interest" description="Disordered" evidence="1">
    <location>
        <begin position="863"/>
        <end position="896"/>
    </location>
</feature>
<dbReference type="PROSITE" id="PS50181">
    <property type="entry name" value="FBOX"/>
    <property type="match status" value="1"/>
</dbReference>
<dbReference type="SMART" id="SM00320">
    <property type="entry name" value="WD40"/>
    <property type="match status" value="3"/>
</dbReference>
<dbReference type="SUPFAM" id="SSF81383">
    <property type="entry name" value="F-box domain"/>
    <property type="match status" value="1"/>
</dbReference>
<dbReference type="AlphaFoldDB" id="A0AAF0EIF9"/>
<name>A0AAF0EIF9_9BASI</name>
<evidence type="ECO:0000313" key="3">
    <source>
        <dbReference type="EMBL" id="WFD25394.1"/>
    </source>
</evidence>
<protein>
    <recommendedName>
        <fullName evidence="2">F-box domain-containing protein</fullName>
    </recommendedName>
</protein>
<evidence type="ECO:0000313" key="4">
    <source>
        <dbReference type="Proteomes" id="UP001213623"/>
    </source>
</evidence>
<dbReference type="Proteomes" id="UP001213623">
    <property type="component" value="Chromosome 1"/>
</dbReference>
<dbReference type="InterPro" id="IPR001680">
    <property type="entry name" value="WD40_rpt"/>
</dbReference>
<dbReference type="PROSITE" id="PS50330">
    <property type="entry name" value="UIM"/>
    <property type="match status" value="1"/>
</dbReference>
<gene>
    <name evidence="3" type="ORF">MNAN1_000362</name>
</gene>
<dbReference type="Pfam" id="PF00400">
    <property type="entry name" value="WD40"/>
    <property type="match status" value="2"/>
</dbReference>